<dbReference type="Proteomes" id="UP000318582">
    <property type="component" value="Unassembled WGS sequence"/>
</dbReference>
<keyword evidence="3" id="KW-1185">Reference proteome</keyword>
<feature type="compositionally biased region" description="Basic residues" evidence="1">
    <location>
        <begin position="247"/>
        <end position="258"/>
    </location>
</feature>
<evidence type="ECO:0000313" key="2">
    <source>
        <dbReference type="EMBL" id="TPX55210.1"/>
    </source>
</evidence>
<reference evidence="2 3" key="1">
    <citation type="journal article" date="2019" name="Sci. Rep.">
        <title>Comparative genomics of chytrid fungi reveal insights into the obligate biotrophic and pathogenic lifestyle of Synchytrium endobioticum.</title>
        <authorList>
            <person name="van de Vossenberg B.T.L.H."/>
            <person name="Warris S."/>
            <person name="Nguyen H.D.T."/>
            <person name="van Gent-Pelzer M.P.E."/>
            <person name="Joly D.L."/>
            <person name="van de Geest H.C."/>
            <person name="Bonants P.J.M."/>
            <person name="Smith D.S."/>
            <person name="Levesque C.A."/>
            <person name="van der Lee T.A.J."/>
        </authorList>
    </citation>
    <scope>NUCLEOTIDE SEQUENCE [LARGE SCALE GENOMIC DNA]</scope>
    <source>
        <strain evidence="2 3">CBS 809.83</strain>
    </source>
</reference>
<proteinExistence type="predicted"/>
<name>A0A507DWG4_9FUNG</name>
<evidence type="ECO:0000256" key="1">
    <source>
        <dbReference type="SAM" id="MobiDB-lite"/>
    </source>
</evidence>
<accession>A0A507DWG4</accession>
<dbReference type="AlphaFoldDB" id="A0A507DWG4"/>
<protein>
    <submittedName>
        <fullName evidence="2">Uncharacterized protein</fullName>
    </submittedName>
</protein>
<feature type="compositionally biased region" description="Basic and acidic residues" evidence="1">
    <location>
        <begin position="261"/>
        <end position="270"/>
    </location>
</feature>
<organism evidence="2 3">
    <name type="scientific">Powellomyces hirtus</name>
    <dbReference type="NCBI Taxonomy" id="109895"/>
    <lineage>
        <taxon>Eukaryota</taxon>
        <taxon>Fungi</taxon>
        <taxon>Fungi incertae sedis</taxon>
        <taxon>Chytridiomycota</taxon>
        <taxon>Chytridiomycota incertae sedis</taxon>
        <taxon>Chytridiomycetes</taxon>
        <taxon>Spizellomycetales</taxon>
        <taxon>Powellomycetaceae</taxon>
        <taxon>Powellomyces</taxon>
    </lineage>
</organism>
<feature type="compositionally biased region" description="Acidic residues" evidence="1">
    <location>
        <begin position="285"/>
        <end position="298"/>
    </location>
</feature>
<dbReference type="EMBL" id="QEAQ01000121">
    <property type="protein sequence ID" value="TPX55210.1"/>
    <property type="molecule type" value="Genomic_DNA"/>
</dbReference>
<feature type="compositionally biased region" description="Polar residues" evidence="1">
    <location>
        <begin position="24"/>
        <end position="42"/>
    </location>
</feature>
<dbReference type="PANTHER" id="PTHR28054">
    <property type="entry name" value="RNA POLYMERASE I-SPECIFIC TRANSCRIPTION INITIATION FACTOR RRN10"/>
    <property type="match status" value="1"/>
</dbReference>
<gene>
    <name evidence="2" type="ORF">PhCBS80983_g05513</name>
</gene>
<dbReference type="GO" id="GO:0006360">
    <property type="term" value="P:transcription by RNA polymerase I"/>
    <property type="evidence" value="ECO:0007669"/>
    <property type="project" value="InterPro"/>
</dbReference>
<sequence>MSRKRLNEELTAKDFATNDGAESAGTQERMTARKTSTHASTTMRNDGRLWKNQSRPSVLLAGGSFRTLHGRCRTAGRVAAANYMAVENAGRGHRAFNTLVREWERLPSAPNRTLATPVNTENEAHLTVLDRSTESPTKPPNLRFQLPSSDLLDAIHTYTSEYYSLETATAAAEKVHPRSDMNYAFDRSALLAMGILVEEYMRSLVPGARDNLVTAEDCERARAPTFSEVAGQPPCVEQSTNPDGNRRNFRYRSRRASRYVRAPEPEARPDDEMEDAFGHGYESASQDDDTNEGDDEGNVELPDTDPRNTGSDDGMSVEFM</sequence>
<feature type="region of interest" description="Disordered" evidence="1">
    <location>
        <begin position="226"/>
        <end position="320"/>
    </location>
</feature>
<feature type="compositionally biased region" description="Basic and acidic residues" evidence="1">
    <location>
        <begin position="1"/>
        <end position="12"/>
    </location>
</feature>
<comment type="caution">
    <text evidence="2">The sequence shown here is derived from an EMBL/GenBank/DDBJ whole genome shotgun (WGS) entry which is preliminary data.</text>
</comment>
<feature type="region of interest" description="Disordered" evidence="1">
    <location>
        <begin position="1"/>
        <end position="42"/>
    </location>
</feature>
<dbReference type="InterPro" id="IPR022793">
    <property type="entry name" value="Rrn10"/>
</dbReference>
<dbReference type="PANTHER" id="PTHR28054:SF1">
    <property type="entry name" value="RNA POLYMERASE I-SPECIFIC TRANSCRIPTION INITIATION FACTOR RRN10"/>
    <property type="match status" value="1"/>
</dbReference>
<evidence type="ECO:0000313" key="3">
    <source>
        <dbReference type="Proteomes" id="UP000318582"/>
    </source>
</evidence>